<keyword evidence="4" id="KW-1185">Reference proteome</keyword>
<dbReference type="Proteomes" id="UP000189632">
    <property type="component" value="Chromosome"/>
</dbReference>
<organism evidence="3 4">
    <name type="scientific">Bartonella choladocola</name>
    <dbReference type="NCBI Taxonomy" id="2750995"/>
    <lineage>
        <taxon>Bacteria</taxon>
        <taxon>Pseudomonadati</taxon>
        <taxon>Pseudomonadota</taxon>
        <taxon>Alphaproteobacteria</taxon>
        <taxon>Hyphomicrobiales</taxon>
        <taxon>Bartonellaceae</taxon>
        <taxon>Bartonella</taxon>
    </lineage>
</organism>
<dbReference type="GO" id="GO:0015104">
    <property type="term" value="F:antimonite transmembrane transporter activity"/>
    <property type="evidence" value="ECO:0007669"/>
    <property type="project" value="TreeGrafter"/>
</dbReference>
<reference evidence="3 4" key="1">
    <citation type="submission" date="2016-11" db="EMBL/GenBank/DDBJ databases">
        <title>Comparative genomics of Bartonella apis.</title>
        <authorList>
            <person name="Engel P."/>
        </authorList>
    </citation>
    <scope>NUCLEOTIDE SEQUENCE [LARGE SCALE GENOMIC DNA]</scope>
    <source>
        <strain evidence="3 4">BBC0122</strain>
    </source>
</reference>
<dbReference type="KEGG" id="bapi:BBC0122_009580"/>
<evidence type="ECO:0000256" key="2">
    <source>
        <dbReference type="SAM" id="Phobius"/>
    </source>
</evidence>
<dbReference type="Gene3D" id="1.20.1530.20">
    <property type="match status" value="1"/>
</dbReference>
<dbReference type="PANTHER" id="PTHR43057">
    <property type="entry name" value="ARSENITE EFFLUX TRANSPORTER"/>
    <property type="match status" value="1"/>
</dbReference>
<keyword evidence="1" id="KW-0813">Transport</keyword>
<accession>A0A1U9MH68</accession>
<keyword evidence="2" id="KW-0812">Transmembrane</keyword>
<gene>
    <name evidence="3" type="ORF">BBC0122_009580</name>
</gene>
<dbReference type="GO" id="GO:0005886">
    <property type="term" value="C:plasma membrane"/>
    <property type="evidence" value="ECO:0007669"/>
    <property type="project" value="TreeGrafter"/>
</dbReference>
<evidence type="ECO:0000313" key="3">
    <source>
        <dbReference type="EMBL" id="AQT47083.1"/>
    </source>
</evidence>
<sequence>MVCNHRNWPAFFEHYQIWFYCVAIVIGLVTGCFSPISGFANRALQVMLPLLLLVTFLQVPCAAIVNSFSDKRFIAGLIVGNFLFIPALVFLLLWSGLSWLDFPDKQLSFSTLTSGNNPYLYFSLFGAILLCAPCVDYVVSFCRMAKGDATALTAMLPVLLIVQLCFLFLWGVMGFGNTTTLADERQKIGEFLFSVVSVLVLPLCIAWLLQGISRHNKFISTSTSVMEKSVVPVTALTLMVIATYASSEIFSTFKNCCSAAENTSLFGLNNRLSGENLPMLDNAEPVSCCDKKQLSGAFLYGVLFYALYAFLAPFIGFLTAKLTRLGRKKAIALSFSVSTRNSLVLLPLLLSIAPSGGRALITGVVLTQTCVELVAEIIYLRLIPRYAQKHFRCQETECEQRL</sequence>
<dbReference type="PROSITE" id="PS51257">
    <property type="entry name" value="PROKAR_LIPOPROTEIN"/>
    <property type="match status" value="1"/>
</dbReference>
<feature type="transmembrane region" description="Helical" evidence="2">
    <location>
        <begin position="119"/>
        <end position="139"/>
    </location>
</feature>
<feature type="transmembrane region" description="Helical" evidence="2">
    <location>
        <begin position="46"/>
        <end position="66"/>
    </location>
</feature>
<protein>
    <submittedName>
        <fullName evidence="3">Arsenite efflux pump ArsB, ACR3 family</fullName>
    </submittedName>
</protein>
<keyword evidence="2" id="KW-1133">Transmembrane helix</keyword>
<dbReference type="GO" id="GO:0015297">
    <property type="term" value="F:antiporter activity"/>
    <property type="evidence" value="ECO:0007669"/>
    <property type="project" value="InterPro"/>
</dbReference>
<keyword evidence="2" id="KW-0472">Membrane</keyword>
<feature type="transmembrane region" description="Helical" evidence="2">
    <location>
        <begin position="330"/>
        <end position="353"/>
    </location>
</feature>
<name>A0A1U9MH68_9HYPH</name>
<feature type="transmembrane region" description="Helical" evidence="2">
    <location>
        <begin position="151"/>
        <end position="171"/>
    </location>
</feature>
<feature type="transmembrane region" description="Helical" evidence="2">
    <location>
        <begin position="297"/>
        <end position="318"/>
    </location>
</feature>
<feature type="transmembrane region" description="Helical" evidence="2">
    <location>
        <begin position="191"/>
        <end position="209"/>
    </location>
</feature>
<evidence type="ECO:0000256" key="1">
    <source>
        <dbReference type="ARBA" id="ARBA00022448"/>
    </source>
</evidence>
<dbReference type="PANTHER" id="PTHR43057:SF1">
    <property type="entry name" value="ARSENICAL-RESISTANCE PROTEIN 3"/>
    <property type="match status" value="1"/>
</dbReference>
<dbReference type="EMBL" id="CP015625">
    <property type="protein sequence ID" value="AQT47083.1"/>
    <property type="molecule type" value="Genomic_DNA"/>
</dbReference>
<feature type="transmembrane region" description="Helical" evidence="2">
    <location>
        <begin position="359"/>
        <end position="382"/>
    </location>
</feature>
<dbReference type="InterPro" id="IPR004706">
    <property type="entry name" value="Arsenical-R_Acr3"/>
</dbReference>
<dbReference type="InterPro" id="IPR038770">
    <property type="entry name" value="Na+/solute_symporter_sf"/>
</dbReference>
<proteinExistence type="predicted"/>
<feature type="transmembrane region" description="Helical" evidence="2">
    <location>
        <begin position="17"/>
        <end position="40"/>
    </location>
</feature>
<feature type="transmembrane region" description="Helical" evidence="2">
    <location>
        <begin position="73"/>
        <end position="99"/>
    </location>
</feature>
<evidence type="ECO:0000313" key="4">
    <source>
        <dbReference type="Proteomes" id="UP000189632"/>
    </source>
</evidence>
<feature type="transmembrane region" description="Helical" evidence="2">
    <location>
        <begin position="229"/>
        <end position="245"/>
    </location>
</feature>
<dbReference type="GO" id="GO:0015105">
    <property type="term" value="F:arsenite transmembrane transporter activity"/>
    <property type="evidence" value="ECO:0007669"/>
    <property type="project" value="TreeGrafter"/>
</dbReference>
<dbReference type="AlphaFoldDB" id="A0A1U9MH68"/>